<protein>
    <recommendedName>
        <fullName evidence="3">Collagen-like protein</fullName>
    </recommendedName>
</protein>
<dbReference type="RefSeq" id="WP_238727321.1">
    <property type="nucleotide sequence ID" value="NZ_JAHQCX010000018.1"/>
</dbReference>
<evidence type="ECO:0000313" key="1">
    <source>
        <dbReference type="EMBL" id="MBU9728263.1"/>
    </source>
</evidence>
<name>A0ABS6KCP7_9FIRM</name>
<reference evidence="1 2" key="1">
    <citation type="submission" date="2021-06" db="EMBL/GenBank/DDBJ databases">
        <title>Description of novel taxa of the family Lachnospiraceae.</title>
        <authorList>
            <person name="Chaplin A.V."/>
            <person name="Sokolova S.R."/>
            <person name="Pikina A.P."/>
            <person name="Korzhanova M."/>
            <person name="Belova V."/>
            <person name="Korostin D."/>
            <person name="Efimov B.A."/>
        </authorList>
    </citation>
    <scope>NUCLEOTIDE SEQUENCE [LARGE SCALE GENOMIC DNA]</scope>
    <source>
        <strain evidence="1 2">ASD4241</strain>
    </source>
</reference>
<evidence type="ECO:0008006" key="3">
    <source>
        <dbReference type="Google" id="ProtNLM"/>
    </source>
</evidence>
<dbReference type="InterPro" id="IPR050149">
    <property type="entry name" value="Collagen_superfamily"/>
</dbReference>
<accession>A0ABS6KCP7</accession>
<organism evidence="1 2">
    <name type="scientific">Diplocloster modestus</name>
    <dbReference type="NCBI Taxonomy" id="2850322"/>
    <lineage>
        <taxon>Bacteria</taxon>
        <taxon>Bacillati</taxon>
        <taxon>Bacillota</taxon>
        <taxon>Clostridia</taxon>
        <taxon>Lachnospirales</taxon>
        <taxon>Lachnospiraceae</taxon>
        <taxon>Diplocloster</taxon>
    </lineage>
</organism>
<dbReference type="EMBL" id="JAHQCX010000018">
    <property type="protein sequence ID" value="MBU9728263.1"/>
    <property type="molecule type" value="Genomic_DNA"/>
</dbReference>
<gene>
    <name evidence="1" type="ORF">KTH90_19865</name>
</gene>
<sequence length="310" mass="32250">MSELQKVRVQLYDSNDTLVSDVDILTSADCVYFSDGETFQQKLDAGSLKGQTGSRGAIWWSGTGITGTSTTAMVYAQSGVTAALINDWYLNTNTGLVYQCTVAGAASVAKWIYKGSIKGPTGAAGTQGIKGETGARGEDGTTWLFGNTAPTAATGKDEDYYLNSSNFDIYRRSAGSWNKIGNIKGEKGTTGTKGETGAAGQRGSKHYFGTAITGTVTEGTVFSSSGIASALVDDEYLNTSTYNVYKCTLSGAAATAKWAYIGCLKGEKGDTGSTGQTGAQGPKGADGDSIKVGTSYATATTRKIFFKVVN</sequence>
<comment type="caution">
    <text evidence="1">The sequence shown here is derived from an EMBL/GenBank/DDBJ whole genome shotgun (WGS) entry which is preliminary data.</text>
</comment>
<dbReference type="Gene3D" id="1.20.5.320">
    <property type="entry name" value="6-Phosphogluconate Dehydrogenase, domain 3"/>
    <property type="match status" value="2"/>
</dbReference>
<keyword evidence="2" id="KW-1185">Reference proteome</keyword>
<dbReference type="Proteomes" id="UP001314681">
    <property type="component" value="Unassembled WGS sequence"/>
</dbReference>
<dbReference type="PANTHER" id="PTHR24023">
    <property type="entry name" value="COLLAGEN ALPHA"/>
    <property type="match status" value="1"/>
</dbReference>
<evidence type="ECO:0000313" key="2">
    <source>
        <dbReference type="Proteomes" id="UP001314681"/>
    </source>
</evidence>
<dbReference type="PANTHER" id="PTHR24023:SF1095">
    <property type="entry name" value="EGF-LIKE DOMAIN-CONTAINING PROTEIN"/>
    <property type="match status" value="1"/>
</dbReference>
<proteinExistence type="predicted"/>